<keyword evidence="1" id="KW-1133">Transmembrane helix</keyword>
<dbReference type="Proteomes" id="UP001148482">
    <property type="component" value="Unassembled WGS sequence"/>
</dbReference>
<keyword evidence="3" id="KW-1185">Reference proteome</keyword>
<reference evidence="2" key="1">
    <citation type="submission" date="2022-11" db="EMBL/GenBank/DDBJ databases">
        <title>Salinimicrobium profundisediminis sp. nov., isolated from deep-sea sediment of the Mariana Trench.</title>
        <authorList>
            <person name="Fu H."/>
        </authorList>
    </citation>
    <scope>NUCLEOTIDE SEQUENCE</scope>
    <source>
        <strain evidence="2">MT39</strain>
    </source>
</reference>
<protein>
    <submittedName>
        <fullName evidence="2">Uncharacterized protein</fullName>
    </submittedName>
</protein>
<dbReference type="AlphaFoldDB" id="A0A9X3CWQ1"/>
<proteinExistence type="predicted"/>
<organism evidence="2 3">
    <name type="scientific">Salinimicrobium profundisediminis</name>
    <dbReference type="NCBI Taxonomy" id="2994553"/>
    <lineage>
        <taxon>Bacteria</taxon>
        <taxon>Pseudomonadati</taxon>
        <taxon>Bacteroidota</taxon>
        <taxon>Flavobacteriia</taxon>
        <taxon>Flavobacteriales</taxon>
        <taxon>Flavobacteriaceae</taxon>
        <taxon>Salinimicrobium</taxon>
    </lineage>
</organism>
<dbReference type="RefSeq" id="WP_266069429.1">
    <property type="nucleotide sequence ID" value="NZ_JAPJDA010000011.1"/>
</dbReference>
<evidence type="ECO:0000313" key="3">
    <source>
        <dbReference type="Proteomes" id="UP001148482"/>
    </source>
</evidence>
<feature type="transmembrane region" description="Helical" evidence="1">
    <location>
        <begin position="77"/>
        <end position="97"/>
    </location>
</feature>
<feature type="transmembrane region" description="Helical" evidence="1">
    <location>
        <begin position="50"/>
        <end position="71"/>
    </location>
</feature>
<name>A0A9X3CWQ1_9FLAO</name>
<feature type="transmembrane region" description="Helical" evidence="1">
    <location>
        <begin position="109"/>
        <end position="128"/>
    </location>
</feature>
<accession>A0A9X3CWQ1</accession>
<sequence>MTAKEGNSQSHLPQLYSKSLILVFALLFSTIFAAVILMSNLRTLGKKKEAGWVLVFAVVYLFATAIVMQAFSLSPSMTAIANVIGAAILNEFFWNKFIGRDLEYQKKSWMKPMLIAVGIALVLFFVLMGSM</sequence>
<evidence type="ECO:0000256" key="1">
    <source>
        <dbReference type="SAM" id="Phobius"/>
    </source>
</evidence>
<evidence type="ECO:0000313" key="2">
    <source>
        <dbReference type="EMBL" id="MCX2838168.1"/>
    </source>
</evidence>
<gene>
    <name evidence="2" type="ORF">OQ279_08365</name>
</gene>
<keyword evidence="1" id="KW-0472">Membrane</keyword>
<feature type="transmembrane region" description="Helical" evidence="1">
    <location>
        <begin position="20"/>
        <end position="38"/>
    </location>
</feature>
<keyword evidence="1" id="KW-0812">Transmembrane</keyword>
<comment type="caution">
    <text evidence="2">The sequence shown here is derived from an EMBL/GenBank/DDBJ whole genome shotgun (WGS) entry which is preliminary data.</text>
</comment>
<dbReference type="EMBL" id="JAPJDA010000011">
    <property type="protein sequence ID" value="MCX2838168.1"/>
    <property type="molecule type" value="Genomic_DNA"/>
</dbReference>